<dbReference type="OrthoDB" id="338669at2"/>
<sequence>MLDSLAPQLPEPSPVHRLTLFTNHRAGSEAASWLRSRGIHLLYQQSGRVVRRRVHKRRLLPGVLSRLDDSPSDVFTCILKPQDSPDLLAGLYQHLDLSIPGRGSLYLQHAKEYLPLDVPSAGALGPIAPAEPADRAPGRSAQSPQTPNTDAFQNPGPPGPGATAPGADKTGPARAAGRPDPVQHLPGSLGGLSLLTCILSMPGSGERLARVMLDLGTSVPLVTLGAGTGFRDRLGLLRITVPNDKEIVQVLIPEMDQEAVISQCVEIARLNRPGQGFLYAVPVYQALPDTRVQIGYQSRAASLDQIIATLDQLNGGTAWRRRVRSPGSEGLQIRGAGSEVSFICEEGKGSAFVQAAMSAGAPGATTARYSRLGPHSLLPGSRTSNAARERITMTVPSLSLPGILSQIWQAQHLTGIALESLQTIQAPASYTYQSGS</sequence>
<dbReference type="SUPFAM" id="SSF54913">
    <property type="entry name" value="GlnB-like"/>
    <property type="match status" value="1"/>
</dbReference>
<evidence type="ECO:0000313" key="3">
    <source>
        <dbReference type="Proteomes" id="UP000029692"/>
    </source>
</evidence>
<organism evidence="2 3">
    <name type="scientific">Spirochaeta lutea</name>
    <dbReference type="NCBI Taxonomy" id="1480694"/>
    <lineage>
        <taxon>Bacteria</taxon>
        <taxon>Pseudomonadati</taxon>
        <taxon>Spirochaetota</taxon>
        <taxon>Spirochaetia</taxon>
        <taxon>Spirochaetales</taxon>
        <taxon>Spirochaetaceae</taxon>
        <taxon>Spirochaeta</taxon>
    </lineage>
</organism>
<feature type="compositionally biased region" description="Low complexity" evidence="1">
    <location>
        <begin position="161"/>
        <end position="173"/>
    </location>
</feature>
<name>A0A098QX94_9SPIO</name>
<dbReference type="AlphaFoldDB" id="A0A098QX94"/>
<evidence type="ECO:0000256" key="1">
    <source>
        <dbReference type="SAM" id="MobiDB-lite"/>
    </source>
</evidence>
<dbReference type="Proteomes" id="UP000029692">
    <property type="component" value="Unassembled WGS sequence"/>
</dbReference>
<accession>A0A098QX94</accession>
<dbReference type="RefSeq" id="WP_052078860.1">
    <property type="nucleotide sequence ID" value="NZ_JNUP01000069.1"/>
</dbReference>
<dbReference type="EMBL" id="JNUP01000069">
    <property type="protein sequence ID" value="KGE71107.1"/>
    <property type="molecule type" value="Genomic_DNA"/>
</dbReference>
<evidence type="ECO:0000313" key="2">
    <source>
        <dbReference type="EMBL" id="KGE71107.1"/>
    </source>
</evidence>
<gene>
    <name evidence="2" type="ORF">DC28_12715</name>
</gene>
<proteinExistence type="predicted"/>
<reference evidence="2 3" key="1">
    <citation type="submission" date="2014-05" db="EMBL/GenBank/DDBJ databases">
        <title>De novo Genome Sequence of Spirocheata sp.</title>
        <authorList>
            <person name="Shivani Y."/>
            <person name="Subhash Y."/>
            <person name="Tushar L."/>
            <person name="Sasikala C."/>
            <person name="Ramana C.V."/>
        </authorList>
    </citation>
    <scope>NUCLEOTIDE SEQUENCE [LARGE SCALE GENOMIC DNA]</scope>
    <source>
        <strain evidence="2 3">JC230</strain>
    </source>
</reference>
<keyword evidence="3" id="KW-1185">Reference proteome</keyword>
<dbReference type="STRING" id="1480694.DC28_12715"/>
<comment type="caution">
    <text evidence="2">The sequence shown here is derived from an EMBL/GenBank/DDBJ whole genome shotgun (WGS) entry which is preliminary data.</text>
</comment>
<feature type="compositionally biased region" description="Polar residues" evidence="1">
    <location>
        <begin position="140"/>
        <end position="152"/>
    </location>
</feature>
<dbReference type="InterPro" id="IPR011322">
    <property type="entry name" value="N-reg_PII-like_a/b"/>
</dbReference>
<protein>
    <submittedName>
        <fullName evidence="2">Uncharacterized protein</fullName>
    </submittedName>
</protein>
<feature type="region of interest" description="Disordered" evidence="1">
    <location>
        <begin position="125"/>
        <end position="185"/>
    </location>
</feature>